<feature type="transmembrane region" description="Helical" evidence="5">
    <location>
        <begin position="216"/>
        <end position="240"/>
    </location>
</feature>
<dbReference type="Pfam" id="PF07690">
    <property type="entry name" value="MFS_1"/>
    <property type="match status" value="1"/>
</dbReference>
<feature type="transmembrane region" description="Helical" evidence="5">
    <location>
        <begin position="252"/>
        <end position="285"/>
    </location>
</feature>
<dbReference type="AlphaFoldDB" id="A0A841HY99"/>
<dbReference type="InterPro" id="IPR051788">
    <property type="entry name" value="MFS_Transporter"/>
</dbReference>
<evidence type="ECO:0000256" key="4">
    <source>
        <dbReference type="ARBA" id="ARBA00023136"/>
    </source>
</evidence>
<feature type="domain" description="Major facilitator superfamily (MFS) profile" evidence="6">
    <location>
        <begin position="182"/>
        <end position="366"/>
    </location>
</feature>
<feature type="transmembrane region" description="Helical" evidence="5">
    <location>
        <begin position="330"/>
        <end position="350"/>
    </location>
</feature>
<dbReference type="PANTHER" id="PTHR23514:SF13">
    <property type="entry name" value="INNER MEMBRANE PROTEIN YBJJ"/>
    <property type="match status" value="1"/>
</dbReference>
<dbReference type="Gene3D" id="1.20.1250.20">
    <property type="entry name" value="MFS general substrate transporter like domains"/>
    <property type="match status" value="2"/>
</dbReference>
<evidence type="ECO:0000256" key="2">
    <source>
        <dbReference type="ARBA" id="ARBA00022692"/>
    </source>
</evidence>
<dbReference type="InterPro" id="IPR020846">
    <property type="entry name" value="MFS_dom"/>
</dbReference>
<feature type="transmembrane region" description="Helical" evidence="5">
    <location>
        <begin position="138"/>
        <end position="157"/>
    </location>
</feature>
<dbReference type="InterPro" id="IPR011701">
    <property type="entry name" value="MFS"/>
</dbReference>
<evidence type="ECO:0000313" key="7">
    <source>
        <dbReference type="EMBL" id="MBB6096892.1"/>
    </source>
</evidence>
<name>A0A841HY99_9DEIO</name>
<dbReference type="GO" id="GO:0022857">
    <property type="term" value="F:transmembrane transporter activity"/>
    <property type="evidence" value="ECO:0007669"/>
    <property type="project" value="InterPro"/>
</dbReference>
<keyword evidence="4 5" id="KW-0472">Membrane</keyword>
<comment type="subcellular location">
    <subcellularLocation>
        <location evidence="1">Membrane</location>
        <topology evidence="1">Multi-pass membrane protein</topology>
    </subcellularLocation>
</comment>
<dbReference type="SUPFAM" id="SSF103473">
    <property type="entry name" value="MFS general substrate transporter"/>
    <property type="match status" value="1"/>
</dbReference>
<feature type="transmembrane region" description="Helical" evidence="5">
    <location>
        <begin position="178"/>
        <end position="196"/>
    </location>
</feature>
<keyword evidence="2 5" id="KW-0812">Transmembrane</keyword>
<feature type="transmembrane region" description="Helical" evidence="5">
    <location>
        <begin position="23"/>
        <end position="42"/>
    </location>
</feature>
<keyword evidence="8" id="KW-1185">Reference proteome</keyword>
<dbReference type="GO" id="GO:0016020">
    <property type="term" value="C:membrane"/>
    <property type="evidence" value="ECO:0007669"/>
    <property type="project" value="UniProtKB-SubCell"/>
</dbReference>
<dbReference type="Proteomes" id="UP000569951">
    <property type="component" value="Unassembled WGS sequence"/>
</dbReference>
<evidence type="ECO:0000256" key="5">
    <source>
        <dbReference type="SAM" id="Phobius"/>
    </source>
</evidence>
<gene>
    <name evidence="7" type="ORF">HNR42_000304</name>
</gene>
<feature type="transmembrane region" description="Helical" evidence="5">
    <location>
        <begin position="54"/>
        <end position="71"/>
    </location>
</feature>
<dbReference type="EMBL" id="JACHHG010000001">
    <property type="protein sequence ID" value="MBB6096892.1"/>
    <property type="molecule type" value="Genomic_DNA"/>
</dbReference>
<reference evidence="7 8" key="1">
    <citation type="submission" date="2020-08" db="EMBL/GenBank/DDBJ databases">
        <title>Genomic Encyclopedia of Type Strains, Phase IV (KMG-IV): sequencing the most valuable type-strain genomes for metagenomic binning, comparative biology and taxonomic classification.</title>
        <authorList>
            <person name="Goeker M."/>
        </authorList>
    </citation>
    <scope>NUCLEOTIDE SEQUENCE [LARGE SCALE GENOMIC DNA]</scope>
    <source>
        <strain evidence="7 8">DSM 21458</strain>
    </source>
</reference>
<keyword evidence="3 5" id="KW-1133">Transmembrane helix</keyword>
<feature type="transmembrane region" description="Helical" evidence="5">
    <location>
        <begin position="77"/>
        <end position="102"/>
    </location>
</feature>
<feature type="transmembrane region" description="Helical" evidence="5">
    <location>
        <begin position="291"/>
        <end position="318"/>
    </location>
</feature>
<feature type="transmembrane region" description="Helical" evidence="5">
    <location>
        <begin position="114"/>
        <end position="132"/>
    </location>
</feature>
<comment type="caution">
    <text evidence="7">The sequence shown here is derived from an EMBL/GenBank/DDBJ whole genome shotgun (WGS) entry which is preliminary data.</text>
</comment>
<accession>A0A841HY99</accession>
<dbReference type="InterPro" id="IPR036259">
    <property type="entry name" value="MFS_trans_sf"/>
</dbReference>
<evidence type="ECO:0000313" key="8">
    <source>
        <dbReference type="Proteomes" id="UP000569951"/>
    </source>
</evidence>
<proteinExistence type="predicted"/>
<dbReference type="PANTHER" id="PTHR23514">
    <property type="entry name" value="BYPASS OF STOP CODON PROTEIN 6"/>
    <property type="match status" value="1"/>
</dbReference>
<evidence type="ECO:0000259" key="6">
    <source>
        <dbReference type="PROSITE" id="PS50850"/>
    </source>
</evidence>
<organism evidence="7 8">
    <name type="scientific">Deinobacterium chartae</name>
    <dbReference type="NCBI Taxonomy" id="521158"/>
    <lineage>
        <taxon>Bacteria</taxon>
        <taxon>Thermotogati</taxon>
        <taxon>Deinococcota</taxon>
        <taxon>Deinococci</taxon>
        <taxon>Deinococcales</taxon>
        <taxon>Deinococcaceae</taxon>
        <taxon>Deinobacterium</taxon>
    </lineage>
</organism>
<sequence>MDAAFGVAWNGFLTRFHLAPASLAYALLFGTLAALPLLWFGGQALARWPKRPPLIAVALTVVAVVWSLILTPGAATFLISVAALLIVTAALDAAASGAALDLEARSGVRLLGKVQSGFAVGAVSGAALSGFLVGNGNLVLLGVIILAWVTLLLLGLWRMRIPTPAANLEGEEAQLPRARASTLALIGAAAVIAYYAEGMMLSWSGVFLQRDLGLSAHLSGLLSSGYYVAFGVGALLSSTLLTRLGARRSMRLLSLVAAIGGLMLVSAAHILVAAAGMLLLGAAVAGLMPTLLSWAANLGLGAGAAGFVSTFAYLGMVLEPVTVSLGGESLRPALMSLPALLLLMGALTYWRPAGQSRSATVAGAWD</sequence>
<protein>
    <submittedName>
        <fullName evidence="7">Fucose permease</fullName>
    </submittedName>
</protein>
<evidence type="ECO:0000256" key="1">
    <source>
        <dbReference type="ARBA" id="ARBA00004141"/>
    </source>
</evidence>
<evidence type="ECO:0000256" key="3">
    <source>
        <dbReference type="ARBA" id="ARBA00022989"/>
    </source>
</evidence>
<dbReference type="PROSITE" id="PS50850">
    <property type="entry name" value="MFS"/>
    <property type="match status" value="1"/>
</dbReference>